<sequence>MLVAKTFVTKKELGRLPGKPMPPHAVMAANKAEQRLSGLPSKQFAHRPAIARNTGVVVHANRQFVARPHKC</sequence>
<comment type="caution">
    <text evidence="1">The sequence shown here is derived from an EMBL/GenBank/DDBJ whole genome shotgun (WGS) entry which is preliminary data.</text>
</comment>
<protein>
    <submittedName>
        <fullName evidence="1">Uncharacterized protein</fullName>
    </submittedName>
</protein>
<dbReference type="Proteomes" id="UP001606134">
    <property type="component" value="Unassembled WGS sequence"/>
</dbReference>
<organism evidence="1 2">
    <name type="scientific">Pelomonas candidula</name>
    <dbReference type="NCBI Taxonomy" id="3299025"/>
    <lineage>
        <taxon>Bacteria</taxon>
        <taxon>Pseudomonadati</taxon>
        <taxon>Pseudomonadota</taxon>
        <taxon>Betaproteobacteria</taxon>
        <taxon>Burkholderiales</taxon>
        <taxon>Sphaerotilaceae</taxon>
        <taxon>Roseateles</taxon>
    </lineage>
</organism>
<keyword evidence="2" id="KW-1185">Reference proteome</keyword>
<gene>
    <name evidence="1" type="ORF">ACG04R_14900</name>
</gene>
<dbReference type="EMBL" id="JBIGIC010000007">
    <property type="protein sequence ID" value="MFG6487970.1"/>
    <property type="molecule type" value="Genomic_DNA"/>
</dbReference>
<evidence type="ECO:0000313" key="2">
    <source>
        <dbReference type="Proteomes" id="UP001606134"/>
    </source>
</evidence>
<evidence type="ECO:0000313" key="1">
    <source>
        <dbReference type="EMBL" id="MFG6487970.1"/>
    </source>
</evidence>
<proteinExistence type="predicted"/>
<reference evidence="1 2" key="1">
    <citation type="submission" date="2024-08" db="EMBL/GenBank/DDBJ databases">
        <authorList>
            <person name="Lu H."/>
        </authorList>
    </citation>
    <scope>NUCLEOTIDE SEQUENCE [LARGE SCALE GENOMIC DNA]</scope>
    <source>
        <strain evidence="1 2">BYS78W</strain>
    </source>
</reference>
<name>A0ABW7HDI1_9BURK</name>
<dbReference type="RefSeq" id="WP_394412706.1">
    <property type="nucleotide sequence ID" value="NZ_JBIGIC010000007.1"/>
</dbReference>
<accession>A0ABW7HDI1</accession>